<evidence type="ECO:0000259" key="1">
    <source>
        <dbReference type="Pfam" id="PF05431"/>
    </source>
</evidence>
<evidence type="ECO:0000313" key="3">
    <source>
        <dbReference type="Proteomes" id="UP001356095"/>
    </source>
</evidence>
<dbReference type="RefSeq" id="WP_330094660.1">
    <property type="nucleotide sequence ID" value="NZ_JAUZMY010000037.1"/>
</dbReference>
<feature type="domain" description="Insecticidal crystal toxin" evidence="1">
    <location>
        <begin position="242"/>
        <end position="367"/>
    </location>
</feature>
<sequence>MITQRYGDLEIAFTTSFTRVFPKHPENPWPAVWRPDAPQGWFVFGDLAVHSAEDPNGRRGAVIARDLSGGHILKPVTTLETINTASFGSMKLYDIVRPTPPSGYAAVGDFFTNINPAFYPGVPAPDLGRIAVVAKSYQGRSYVRASEIAGKIHTQDANSVSGAVGLWEIGAPMLPGDDQGERLLLPLGTFTVVGHTDKPSPTASTFTLDLPAVVDKLDVPGTPQLTSYAPPPQEQVLVDRTVTVPYFMVTDPGRDEAWKIANSPFYKLQRKRHFGLVKHVDYQGAGGGKISESVEEGVTREKEETFSRSTGISVSETVGVEVSAGIFGMGASVSTSTTTSQSIETGYASRYNVATMRSRTVTVEYDVPADHAGALWTDEHELIPIRGDGSVVVTTGLSFPTNNYVGRAHPPLTSNPVDIIPGGSAGAQSLEEADPHLFPAGVAEALRSAQAEPAPA</sequence>
<name>A0ABU7KF77_9ACTN</name>
<gene>
    <name evidence="2" type="ORF">Q8791_27115</name>
</gene>
<accession>A0ABU7KF77</accession>
<keyword evidence="3" id="KW-1185">Reference proteome</keyword>
<dbReference type="Pfam" id="PF05431">
    <property type="entry name" value="Toxin_10"/>
    <property type="match status" value="1"/>
</dbReference>
<dbReference type="Proteomes" id="UP001356095">
    <property type="component" value="Unassembled WGS sequence"/>
</dbReference>
<protein>
    <recommendedName>
        <fullName evidence="1">Insecticidal crystal toxin domain-containing protein</fullName>
    </recommendedName>
</protein>
<organism evidence="2 3">
    <name type="scientific">Nocardiopsis codii</name>
    <dbReference type="NCBI Taxonomy" id="3065942"/>
    <lineage>
        <taxon>Bacteria</taxon>
        <taxon>Bacillati</taxon>
        <taxon>Actinomycetota</taxon>
        <taxon>Actinomycetes</taxon>
        <taxon>Streptosporangiales</taxon>
        <taxon>Nocardiopsidaceae</taxon>
        <taxon>Nocardiopsis</taxon>
    </lineage>
</organism>
<dbReference type="EMBL" id="JAUZMY010000037">
    <property type="protein sequence ID" value="MEE2040896.1"/>
    <property type="molecule type" value="Genomic_DNA"/>
</dbReference>
<evidence type="ECO:0000313" key="2">
    <source>
        <dbReference type="EMBL" id="MEE2040896.1"/>
    </source>
</evidence>
<dbReference type="InterPro" id="IPR008872">
    <property type="entry name" value="Toxin_P42"/>
</dbReference>
<reference evidence="2 3" key="1">
    <citation type="submission" date="2023-08" db="EMBL/GenBank/DDBJ databases">
        <authorList>
            <person name="Girao M."/>
            <person name="Carvalho M.F."/>
        </authorList>
    </citation>
    <scope>NUCLEOTIDE SEQUENCE [LARGE SCALE GENOMIC DNA]</scope>
    <source>
        <strain evidence="2 3">CT-R113</strain>
    </source>
</reference>
<proteinExistence type="predicted"/>
<comment type="caution">
    <text evidence="2">The sequence shown here is derived from an EMBL/GenBank/DDBJ whole genome shotgun (WGS) entry which is preliminary data.</text>
</comment>